<protein>
    <submittedName>
        <fullName evidence="2">Uncharacterized protein</fullName>
    </submittedName>
</protein>
<dbReference type="RefSeq" id="WP_230497756.1">
    <property type="nucleotide sequence ID" value="NZ_CAKJTG010000020.1"/>
</dbReference>
<keyword evidence="1" id="KW-0175">Coiled coil</keyword>
<gene>
    <name evidence="2" type="ORF">NEOCIP111885_03266</name>
</gene>
<name>A0A9C7GBM5_9BACI</name>
<evidence type="ECO:0000313" key="2">
    <source>
        <dbReference type="EMBL" id="CAG9609524.1"/>
    </source>
</evidence>
<keyword evidence="3" id="KW-1185">Reference proteome</keyword>
<evidence type="ECO:0000313" key="3">
    <source>
        <dbReference type="Proteomes" id="UP000789845"/>
    </source>
</evidence>
<organism evidence="2 3">
    <name type="scientific">Pseudoneobacillus rhizosphaerae</name>
    <dbReference type="NCBI Taxonomy" id="2880968"/>
    <lineage>
        <taxon>Bacteria</taxon>
        <taxon>Bacillati</taxon>
        <taxon>Bacillota</taxon>
        <taxon>Bacilli</taxon>
        <taxon>Bacillales</taxon>
        <taxon>Bacillaceae</taxon>
        <taxon>Pseudoneobacillus</taxon>
    </lineage>
</organism>
<accession>A0A9C7GBM5</accession>
<evidence type="ECO:0000256" key="1">
    <source>
        <dbReference type="SAM" id="Coils"/>
    </source>
</evidence>
<dbReference type="AlphaFoldDB" id="A0A9C7GBM5"/>
<comment type="caution">
    <text evidence="2">The sequence shown here is derived from an EMBL/GenBank/DDBJ whole genome shotgun (WGS) entry which is preliminary data.</text>
</comment>
<proteinExistence type="predicted"/>
<sequence length="104" mass="12154">MDQVMKALEEMKTVILSYNDKLGNIEKRLARLEKVDSIEHRVAVNQIDLSDIKDTLEELKENFTFNPNDELRTIHKRLDSHLIKIGRAEEEIIMLKKQQANTAH</sequence>
<dbReference type="EMBL" id="CAKJTG010000020">
    <property type="protein sequence ID" value="CAG9609524.1"/>
    <property type="molecule type" value="Genomic_DNA"/>
</dbReference>
<dbReference type="Proteomes" id="UP000789845">
    <property type="component" value="Unassembled WGS sequence"/>
</dbReference>
<feature type="coiled-coil region" evidence="1">
    <location>
        <begin position="15"/>
        <end position="62"/>
    </location>
</feature>
<reference evidence="2" key="1">
    <citation type="submission" date="2021-10" db="EMBL/GenBank/DDBJ databases">
        <authorList>
            <person name="Criscuolo A."/>
        </authorList>
    </citation>
    <scope>NUCLEOTIDE SEQUENCE</scope>
    <source>
        <strain evidence="2">CIP111885</strain>
    </source>
</reference>